<accession>A0ABR0BDK2</accession>
<feature type="region of interest" description="Disordered" evidence="2">
    <location>
        <begin position="992"/>
        <end position="1015"/>
    </location>
</feature>
<evidence type="ECO:0008006" key="5">
    <source>
        <dbReference type="Google" id="ProtNLM"/>
    </source>
</evidence>
<dbReference type="EMBL" id="JAWRVI010000259">
    <property type="protein sequence ID" value="KAK4069829.1"/>
    <property type="molecule type" value="Genomic_DNA"/>
</dbReference>
<evidence type="ECO:0000256" key="1">
    <source>
        <dbReference type="ARBA" id="ARBA00038158"/>
    </source>
</evidence>
<name>A0ABR0BDK2_PURLI</name>
<gene>
    <name evidence="3" type="ORF">Purlil1_13617</name>
</gene>
<reference evidence="3 4" key="1">
    <citation type="journal article" date="2024" name="Microbiol. Resour. Announc.">
        <title>Genome annotations for the ascomycete fungi Trichoderma harzianum, Trichoderma aggressivum, and Purpureocillium lilacinum.</title>
        <authorList>
            <person name="Beijen E.P.W."/>
            <person name="Ohm R.A."/>
        </authorList>
    </citation>
    <scope>NUCLEOTIDE SEQUENCE [LARGE SCALE GENOMIC DNA]</scope>
    <source>
        <strain evidence="3 4">CBS 150709</strain>
    </source>
</reference>
<comment type="caution">
    <text evidence="3">The sequence shown here is derived from an EMBL/GenBank/DDBJ whole genome shotgun (WGS) entry which is preliminary data.</text>
</comment>
<organism evidence="3 4">
    <name type="scientific">Purpureocillium lilacinum</name>
    <name type="common">Paecilomyces lilacinus</name>
    <dbReference type="NCBI Taxonomy" id="33203"/>
    <lineage>
        <taxon>Eukaryota</taxon>
        <taxon>Fungi</taxon>
        <taxon>Dikarya</taxon>
        <taxon>Ascomycota</taxon>
        <taxon>Pezizomycotina</taxon>
        <taxon>Sordariomycetes</taxon>
        <taxon>Hypocreomycetidae</taxon>
        <taxon>Hypocreales</taxon>
        <taxon>Ophiocordycipitaceae</taxon>
        <taxon>Purpureocillium</taxon>
    </lineage>
</organism>
<dbReference type="Proteomes" id="UP001287286">
    <property type="component" value="Unassembled WGS sequence"/>
</dbReference>
<feature type="compositionally biased region" description="Basic and acidic residues" evidence="2">
    <location>
        <begin position="41"/>
        <end position="56"/>
    </location>
</feature>
<feature type="region of interest" description="Disordered" evidence="2">
    <location>
        <begin position="1075"/>
        <end position="1163"/>
    </location>
</feature>
<dbReference type="Gene3D" id="3.40.50.150">
    <property type="entry name" value="Vaccinia Virus protein VP39"/>
    <property type="match status" value="1"/>
</dbReference>
<feature type="region of interest" description="Disordered" evidence="2">
    <location>
        <begin position="635"/>
        <end position="661"/>
    </location>
</feature>
<comment type="similarity">
    <text evidence="1">Belongs to the methyltransferase superfamily. LaeA methyltransferase family.</text>
</comment>
<dbReference type="PANTHER" id="PTHR43591:SF10">
    <property type="entry name" value="ABC TRANSMEMBRANE TYPE-1 DOMAIN-CONTAINING PROTEIN-RELATED"/>
    <property type="match status" value="1"/>
</dbReference>
<dbReference type="SUPFAM" id="SSF53335">
    <property type="entry name" value="S-adenosyl-L-methionine-dependent methyltransferases"/>
    <property type="match status" value="1"/>
</dbReference>
<feature type="region of interest" description="Disordered" evidence="2">
    <location>
        <begin position="943"/>
        <end position="963"/>
    </location>
</feature>
<dbReference type="Pfam" id="PF13489">
    <property type="entry name" value="Methyltransf_23"/>
    <property type="match status" value="1"/>
</dbReference>
<feature type="compositionally biased region" description="Basic and acidic residues" evidence="2">
    <location>
        <begin position="147"/>
        <end position="163"/>
    </location>
</feature>
<feature type="region of interest" description="Disordered" evidence="2">
    <location>
        <begin position="138"/>
        <end position="168"/>
    </location>
</feature>
<evidence type="ECO:0000313" key="4">
    <source>
        <dbReference type="Proteomes" id="UP001287286"/>
    </source>
</evidence>
<feature type="compositionally biased region" description="Polar residues" evidence="2">
    <location>
        <begin position="943"/>
        <end position="962"/>
    </location>
</feature>
<dbReference type="CDD" id="cd02440">
    <property type="entry name" value="AdoMet_MTases"/>
    <property type="match status" value="1"/>
</dbReference>
<protein>
    <recommendedName>
        <fullName evidence="5">C2H2-type domain-containing protein</fullName>
    </recommendedName>
</protein>
<feature type="compositionally biased region" description="Basic and acidic residues" evidence="2">
    <location>
        <begin position="1105"/>
        <end position="1118"/>
    </location>
</feature>
<dbReference type="PANTHER" id="PTHR43591">
    <property type="entry name" value="METHYLTRANSFERASE"/>
    <property type="match status" value="1"/>
</dbReference>
<keyword evidence="4" id="KW-1185">Reference proteome</keyword>
<dbReference type="InterPro" id="IPR029063">
    <property type="entry name" value="SAM-dependent_MTases_sf"/>
</dbReference>
<proteinExistence type="inferred from homology"/>
<evidence type="ECO:0000256" key="2">
    <source>
        <dbReference type="SAM" id="MobiDB-lite"/>
    </source>
</evidence>
<feature type="region of interest" description="Disordered" evidence="2">
    <location>
        <begin position="40"/>
        <end position="97"/>
    </location>
</feature>
<sequence length="1508" mass="165207">MVGHADGRTEQSIASLDSRVQVADGLEEICQPRIATCDRLVPGERTDQSKGQKDTEEPLSEPRPLQLLPGSWRAPCRVRSPRPSGITTADPRDEPWDDAAANRTCPECCREGCLQDNGVSVCGDGDPRTTSKLTDSVPGLAIRTTSSRRETGGGDDNRSDHSACSEADPQLAQVTVPNPVDPGFSVEVHGDDDDSAISEGFSSFSSLPSEVLNYEWTFGRSYQSYRAGRYWFPNDETEQERLDLVHNALLYALDDRLILAPIHDSCIRILDVGTGTGIWAMHVADTHGGAEVCGNDLSPIQPKLVPPNVEFFIDDVEEEWTDRPFDLIHCRDLSGAIEDWPRFVNRIYDNLIPGGWIELQGFVNMVYSERGELPVDDPLVRLMAALQEAGDLNHREMNPVPKFKNWMNAAGFQEVKQERVKIPIGVWPKDENLRSVGHLMAESYRLGIGGVTAVPCREKLGWSAAAVEVFNYECSSVEGATRQRKNPALWGNVTDLPSAIKAPGAGLMVHIRVAVKAWPTPRARYKIPSCAISRVPTVSLLNIMAGRDLPVDIPTYAEFTSRDDPEYAALSLPDHSTPCLGVFANPFQGEAACDTPIGNAESGDPVLEYFHEQSSPASPWSPTMYDEFIGRASSELAGSGGPSATSNRGTESHEGGDSSLFPESGEIGKFAFLGSNAMQWVICPFCQEHTLYGEYESHTNAVHRSADGLPVRDGVVPCATSQTKPDSNACPECGKEMKKNSLAQHVRRHNAQTNGAVQTCSRCRQTRPTEKFIHRIRPGILTRHCEDCRERDVELVPSLKGGTLAAEVRSPEVESGTPEVAVPLGSLEILRGSREWLRHGDCLRVCGSRQDAKRSGALHTAVTCALQAKPALPAMVTWPRQDEQVRRNTWHPLTLVYRSGLTYHAPSLVCVSKYALDESYCKRPSVPFATTAGRQAAANRSWDQSWASVPSQEPGDDSSSFQPGFRLVSLHSGAMAPDPLATPVSLKTQLHSVGEDNSDSPLSPAPTEPEHDPQATTSITVNIIIDQIALLTTELDADQLGRSLEQALLHRGSTENGHIRDFALRLGAACAAVGPQEARHSHDSPGSRGTPQSGPMYTRLKVVTKKPDRSNDVEKTHTDVNTPTKDPAGSKSDGPKTRQSLRQTRRGTVDHAQHQHGAAFGRRTTPDIVAGAEHTPPKPCLAGRKLAPRSEMTPTLATIDSSPLPIVGQSMDDFVDDCYDQIRRLSTPGVSQDTLVDLVSSLRSNQDRQSWTDGSEWQALIASGDGDKSRGSFKHAVTLICFANWHEAQVRLTVAASQVARSKATRSVSGRILGAKPSAADHARLWERRRSSLNTQLARGRKWARLVTEFTLGILLVNLWQLGKTSETDLDRLIAALHRDDSKKKVISLLQKQVDLLTRTGRTNETVFTSDLLCAELPRHNPIPEEKEKVEDFYETVQKSVDDAPLTVSCESFTFDPKALNTLAPNTWLNADVIMASLMLADRLPWVRVGISSLLRRSTAGARRRQRN</sequence>
<evidence type="ECO:0000313" key="3">
    <source>
        <dbReference type="EMBL" id="KAK4069829.1"/>
    </source>
</evidence>